<evidence type="ECO:0000313" key="3">
    <source>
        <dbReference type="Proteomes" id="UP000184731"/>
    </source>
</evidence>
<dbReference type="STRING" id="1915309.AXG55_03970"/>
<protein>
    <recommendedName>
        <fullName evidence="1">BLUF domain-containing protein</fullName>
    </recommendedName>
</protein>
<gene>
    <name evidence="2" type="ORF">AXG55_03970</name>
</gene>
<dbReference type="InterPro" id="IPR007024">
    <property type="entry name" value="BLUF_domain"/>
</dbReference>
<dbReference type="KEGG" id="saqi:AXG55_03970"/>
<organism evidence="2 3">
    <name type="scientific">Silvanigrella aquatica</name>
    <dbReference type="NCBI Taxonomy" id="1915309"/>
    <lineage>
        <taxon>Bacteria</taxon>
        <taxon>Pseudomonadati</taxon>
        <taxon>Bdellovibrionota</taxon>
        <taxon>Oligoflexia</taxon>
        <taxon>Silvanigrellales</taxon>
        <taxon>Silvanigrellaceae</taxon>
        <taxon>Silvanigrella</taxon>
    </lineage>
</organism>
<dbReference type="RefSeq" id="WP_148696828.1">
    <property type="nucleotide sequence ID" value="NZ_CP017834.1"/>
</dbReference>
<dbReference type="Gene3D" id="3.30.70.100">
    <property type="match status" value="1"/>
</dbReference>
<proteinExistence type="predicted"/>
<dbReference type="SMART" id="SM01034">
    <property type="entry name" value="BLUF"/>
    <property type="match status" value="1"/>
</dbReference>
<dbReference type="EMBL" id="CP017834">
    <property type="protein sequence ID" value="APJ03108.1"/>
    <property type="molecule type" value="Genomic_DNA"/>
</dbReference>
<dbReference type="AlphaFoldDB" id="A0A1L4CYT2"/>
<name>A0A1L4CYT2_9BACT</name>
<dbReference type="Proteomes" id="UP000184731">
    <property type="component" value="Chromosome"/>
</dbReference>
<dbReference type="PROSITE" id="PS50925">
    <property type="entry name" value="BLUF"/>
    <property type="match status" value="1"/>
</dbReference>
<dbReference type="OrthoDB" id="5293734at2"/>
<reference evidence="2 3" key="1">
    <citation type="submission" date="2016-10" db="EMBL/GenBank/DDBJ databases">
        <title>Silvanigrella aquatica sp. nov., isolated from a freshwater lake located in the Black Forest, Germany, description of Silvanigrellaceae fam. nov., Silvanigrellales ord. nov., reclassification of the order Bdellovibrionales in the class Oligoflexia, reclassification of the families Bacteriovoracaceae and Halobacteriovoraceae in the new order Bacteriovoracales ord. nov., and reclassification of the family Pseudobacteriovoracaceae in the order Oligoflexiales.</title>
        <authorList>
            <person name="Hahn M.W."/>
            <person name="Schmidt J."/>
            <person name="Koll U."/>
            <person name="Rohde M."/>
            <person name="Verbag S."/>
            <person name="Pitt A."/>
            <person name="Nakai R."/>
            <person name="Naganuma T."/>
            <person name="Lang E."/>
        </authorList>
    </citation>
    <scope>NUCLEOTIDE SEQUENCE [LARGE SCALE GENOMIC DNA]</scope>
    <source>
        <strain evidence="2 3">MWH-Nonnen-W8red</strain>
    </source>
</reference>
<evidence type="ECO:0000259" key="1">
    <source>
        <dbReference type="PROSITE" id="PS50925"/>
    </source>
</evidence>
<keyword evidence="3" id="KW-1185">Reference proteome</keyword>
<accession>A0A1L4CYT2</accession>
<dbReference type="InterPro" id="IPR036046">
    <property type="entry name" value="Acylphosphatase-like_dom_sf"/>
</dbReference>
<sequence>MPLVQLIYFSQVNSNTINLTETNKSILNSAISRNREFGITGVLLHNNNYYLQMIEGPRDNVNHIYSRLHQDNRHKNLQILMFKDIFERYFKDWSMGWASGGLEKYKIFYKYCSTQTLNPNELTGVSAFNLLQDFVNLGAIQNIQKECEFPYQH</sequence>
<dbReference type="Pfam" id="PF04940">
    <property type="entry name" value="BLUF"/>
    <property type="match status" value="1"/>
</dbReference>
<dbReference type="SUPFAM" id="SSF54975">
    <property type="entry name" value="Acylphosphatase/BLUF domain-like"/>
    <property type="match status" value="1"/>
</dbReference>
<dbReference type="GO" id="GO:0009882">
    <property type="term" value="F:blue light photoreceptor activity"/>
    <property type="evidence" value="ECO:0007669"/>
    <property type="project" value="InterPro"/>
</dbReference>
<dbReference type="GO" id="GO:0071949">
    <property type="term" value="F:FAD binding"/>
    <property type="evidence" value="ECO:0007669"/>
    <property type="project" value="InterPro"/>
</dbReference>
<feature type="domain" description="BLUF" evidence="1">
    <location>
        <begin position="3"/>
        <end position="96"/>
    </location>
</feature>
<evidence type="ECO:0000313" key="2">
    <source>
        <dbReference type="EMBL" id="APJ03108.1"/>
    </source>
</evidence>